<evidence type="ECO:0000256" key="3">
    <source>
        <dbReference type="ARBA" id="ARBA00022723"/>
    </source>
</evidence>
<dbReference type="InterPro" id="IPR017900">
    <property type="entry name" value="4Fe4S_Fe_S_CS"/>
</dbReference>
<keyword evidence="6 7" id="KW-0472">Membrane</keyword>
<feature type="domain" description="4Fe-4S ferredoxin-type" evidence="8">
    <location>
        <begin position="219"/>
        <end position="248"/>
    </location>
</feature>
<reference evidence="9 10" key="1">
    <citation type="submission" date="2021-05" db="EMBL/GenBank/DDBJ databases">
        <title>The draft genome of Geobacter chapellei DSM 13688.</title>
        <authorList>
            <person name="Xu Z."/>
            <person name="Masuda Y."/>
            <person name="Itoh H."/>
            <person name="Senoo K."/>
        </authorList>
    </citation>
    <scope>NUCLEOTIDE SEQUENCE [LARGE SCALE GENOMIC DNA]</scope>
    <source>
        <strain evidence="9 10">DSM 13688</strain>
    </source>
</reference>
<keyword evidence="5" id="KW-0411">Iron-sulfur</keyword>
<dbReference type="Pfam" id="PF12801">
    <property type="entry name" value="Fer4_5"/>
    <property type="match status" value="2"/>
</dbReference>
<dbReference type="PROSITE" id="PS51379">
    <property type="entry name" value="4FE4S_FER_2"/>
    <property type="match status" value="2"/>
</dbReference>
<organism evidence="9 10">
    <name type="scientific">Pelotalea chapellei</name>
    <dbReference type="NCBI Taxonomy" id="44671"/>
    <lineage>
        <taxon>Bacteria</taxon>
        <taxon>Pseudomonadati</taxon>
        <taxon>Thermodesulfobacteriota</taxon>
        <taxon>Desulfuromonadia</taxon>
        <taxon>Geobacterales</taxon>
        <taxon>Geobacteraceae</taxon>
        <taxon>Pelotalea</taxon>
    </lineage>
</organism>
<evidence type="ECO:0000256" key="7">
    <source>
        <dbReference type="SAM" id="Phobius"/>
    </source>
</evidence>
<feature type="transmembrane region" description="Helical" evidence="7">
    <location>
        <begin position="173"/>
        <end position="195"/>
    </location>
</feature>
<keyword evidence="7" id="KW-0812">Transmembrane</keyword>
<evidence type="ECO:0000256" key="5">
    <source>
        <dbReference type="ARBA" id="ARBA00023014"/>
    </source>
</evidence>
<keyword evidence="2" id="KW-1003">Cell membrane</keyword>
<dbReference type="Gene3D" id="3.30.70.20">
    <property type="match status" value="1"/>
</dbReference>
<evidence type="ECO:0000256" key="1">
    <source>
        <dbReference type="ARBA" id="ARBA00004236"/>
    </source>
</evidence>
<dbReference type="Proteomes" id="UP000784128">
    <property type="component" value="Unassembled WGS sequence"/>
</dbReference>
<evidence type="ECO:0000256" key="2">
    <source>
        <dbReference type="ARBA" id="ARBA00022475"/>
    </source>
</evidence>
<sequence>MSARYVQPLRILIQFSFLCFTLLLGFRFYHFVMYVRGTTEPVARPVGIEAFLPISGLLGLSGWIKGLGINPIHPAAVVIFLSVLAVSLVLRRSFCSWICPVATISECSWKSGFHFFRRLLKPPGWLDVTLRGIKYLLLIFFVYSIVLMMDVHALQAFIMSDYHKMSDVRLLDFFMHISPAALGIILGLFAVSLLLRNPFCRYLCPYGALLGLVATLSPFRVTRDRTICVSCGVCSQVCPTYIDVMHKKSVNSPECIGCWRCISQCRAQGALSMRVVGKFTIAGWLFALLVVAVFYGGTLLGKTSGYWHSAINSSEYRLLQGRQP</sequence>
<feature type="transmembrane region" description="Helical" evidence="7">
    <location>
        <begin position="281"/>
        <end position="300"/>
    </location>
</feature>
<protein>
    <submittedName>
        <fullName evidence="9">4Fe-4S binding protein</fullName>
    </submittedName>
</protein>
<feature type="domain" description="4Fe-4S ferredoxin-type" evidence="8">
    <location>
        <begin position="249"/>
        <end position="276"/>
    </location>
</feature>
<dbReference type="InterPro" id="IPR052378">
    <property type="entry name" value="NosR_regulator"/>
</dbReference>
<dbReference type="InterPro" id="IPR017896">
    <property type="entry name" value="4Fe4S_Fe-S-bd"/>
</dbReference>
<gene>
    <name evidence="9" type="ORF">KJB30_05555</name>
</gene>
<dbReference type="EMBL" id="JAHDYS010000004">
    <property type="protein sequence ID" value="MBT1071237.1"/>
    <property type="molecule type" value="Genomic_DNA"/>
</dbReference>
<proteinExistence type="predicted"/>
<dbReference type="PANTHER" id="PTHR30224">
    <property type="entry name" value="ELECTRON TRANSPORT PROTEIN"/>
    <property type="match status" value="1"/>
</dbReference>
<comment type="subcellular location">
    <subcellularLocation>
        <location evidence="1">Cell membrane</location>
    </subcellularLocation>
</comment>
<dbReference type="Pfam" id="PF13237">
    <property type="entry name" value="Fer4_10"/>
    <property type="match status" value="1"/>
</dbReference>
<keyword evidence="7" id="KW-1133">Transmembrane helix</keyword>
<dbReference type="PANTHER" id="PTHR30224:SF4">
    <property type="entry name" value="ELECTRON TRANSPORT PROTEIN YCCM-RELATED"/>
    <property type="match status" value="1"/>
</dbReference>
<name>A0ABS5U6E8_9BACT</name>
<feature type="transmembrane region" description="Helical" evidence="7">
    <location>
        <begin position="46"/>
        <end position="66"/>
    </location>
</feature>
<comment type="caution">
    <text evidence="9">The sequence shown here is derived from an EMBL/GenBank/DDBJ whole genome shotgun (WGS) entry which is preliminary data.</text>
</comment>
<feature type="transmembrane region" description="Helical" evidence="7">
    <location>
        <begin position="12"/>
        <end position="34"/>
    </location>
</feature>
<feature type="transmembrane region" description="Helical" evidence="7">
    <location>
        <begin position="135"/>
        <end position="158"/>
    </location>
</feature>
<evidence type="ECO:0000256" key="4">
    <source>
        <dbReference type="ARBA" id="ARBA00023004"/>
    </source>
</evidence>
<keyword evidence="10" id="KW-1185">Reference proteome</keyword>
<evidence type="ECO:0000259" key="8">
    <source>
        <dbReference type="PROSITE" id="PS51379"/>
    </source>
</evidence>
<evidence type="ECO:0000313" key="10">
    <source>
        <dbReference type="Proteomes" id="UP000784128"/>
    </source>
</evidence>
<dbReference type="SUPFAM" id="SSF54862">
    <property type="entry name" value="4Fe-4S ferredoxins"/>
    <property type="match status" value="1"/>
</dbReference>
<evidence type="ECO:0000313" key="9">
    <source>
        <dbReference type="EMBL" id="MBT1071237.1"/>
    </source>
</evidence>
<dbReference type="RefSeq" id="WP_214296951.1">
    <property type="nucleotide sequence ID" value="NZ_JAHDYS010000004.1"/>
</dbReference>
<keyword evidence="4" id="KW-0408">Iron</keyword>
<keyword evidence="3" id="KW-0479">Metal-binding</keyword>
<accession>A0ABS5U6E8</accession>
<feature type="transmembrane region" description="Helical" evidence="7">
    <location>
        <begin position="72"/>
        <end position="90"/>
    </location>
</feature>
<dbReference type="PROSITE" id="PS00198">
    <property type="entry name" value="4FE4S_FER_1"/>
    <property type="match status" value="1"/>
</dbReference>
<evidence type="ECO:0000256" key="6">
    <source>
        <dbReference type="ARBA" id="ARBA00023136"/>
    </source>
</evidence>